<dbReference type="InterPro" id="IPR005467">
    <property type="entry name" value="His_kinase_dom"/>
</dbReference>
<dbReference type="EMBL" id="AP028947">
    <property type="protein sequence ID" value="BET25655.1"/>
    <property type="molecule type" value="Genomic_DNA"/>
</dbReference>
<dbReference type="Pfam" id="PF00072">
    <property type="entry name" value="Response_reg"/>
    <property type="match status" value="1"/>
</dbReference>
<evidence type="ECO:0000256" key="2">
    <source>
        <dbReference type="ARBA" id="ARBA00012438"/>
    </source>
</evidence>
<evidence type="ECO:0000259" key="11">
    <source>
        <dbReference type="PROSITE" id="PS50110"/>
    </source>
</evidence>
<keyword evidence="4" id="KW-0732">Signal</keyword>
<dbReference type="SMART" id="SM00448">
    <property type="entry name" value="REC"/>
    <property type="match status" value="1"/>
</dbReference>
<dbReference type="InterPro" id="IPR003661">
    <property type="entry name" value="HisK_dim/P_dom"/>
</dbReference>
<dbReference type="PRINTS" id="PR00344">
    <property type="entry name" value="BCTRLSENSOR"/>
</dbReference>
<comment type="function">
    <text evidence="7">Member of the two-component regulatory system BvgS/BvgA. Phosphorylates BvgA via a four-step phosphorelay in response to environmental signals.</text>
</comment>
<dbReference type="InterPro" id="IPR036097">
    <property type="entry name" value="HisK_dim/P_sf"/>
</dbReference>
<evidence type="ECO:0000256" key="6">
    <source>
        <dbReference type="ARBA" id="ARBA00023026"/>
    </source>
</evidence>
<dbReference type="CDD" id="cd17546">
    <property type="entry name" value="REC_hyHK_CKI1_RcsC-like"/>
    <property type="match status" value="1"/>
</dbReference>
<feature type="modified residue" description="4-aspartylphosphate" evidence="9">
    <location>
        <position position="379"/>
    </location>
</feature>
<dbReference type="Gene3D" id="1.10.287.130">
    <property type="match status" value="1"/>
</dbReference>
<dbReference type="InterPro" id="IPR001789">
    <property type="entry name" value="Sig_transdc_resp-reg_receiver"/>
</dbReference>
<dbReference type="PROSITE" id="PS50110">
    <property type="entry name" value="RESPONSE_REGULATORY"/>
    <property type="match status" value="1"/>
</dbReference>
<keyword evidence="6" id="KW-0843">Virulence</keyword>
<protein>
    <recommendedName>
        <fullName evidence="8">Virulence sensor protein BvgS</fullName>
        <ecNumber evidence="2">2.7.13.3</ecNumber>
    </recommendedName>
</protein>
<keyword evidence="5" id="KW-0902">Two-component regulatory system</keyword>
<evidence type="ECO:0000256" key="1">
    <source>
        <dbReference type="ARBA" id="ARBA00000085"/>
    </source>
</evidence>
<dbReference type="PANTHER" id="PTHR45339">
    <property type="entry name" value="HYBRID SIGNAL TRANSDUCTION HISTIDINE KINASE J"/>
    <property type="match status" value="1"/>
</dbReference>
<reference evidence="12 13" key="1">
    <citation type="submission" date="2023-10" db="EMBL/GenBank/DDBJ databases">
        <title>Complete Genome Sequence of Limnobacter thiooxidans CS-K2T, Isolated from freshwater lake sediments in Bavaria, Germany.</title>
        <authorList>
            <person name="Naruki M."/>
            <person name="Watanabe A."/>
            <person name="Warashina T."/>
            <person name="Morita T."/>
            <person name="Arakawa K."/>
        </authorList>
    </citation>
    <scope>NUCLEOTIDE SEQUENCE [LARGE SCALE GENOMIC DNA]</scope>
    <source>
        <strain evidence="12 13">CS-K2</strain>
    </source>
</reference>
<dbReference type="EC" id="2.7.13.3" evidence="2"/>
<name>A0AA86J6B3_9BURK</name>
<dbReference type="PROSITE" id="PS50109">
    <property type="entry name" value="HIS_KIN"/>
    <property type="match status" value="1"/>
</dbReference>
<dbReference type="Proteomes" id="UP001329151">
    <property type="component" value="Chromosome"/>
</dbReference>
<accession>A0AA86J6B3</accession>
<evidence type="ECO:0000313" key="13">
    <source>
        <dbReference type="Proteomes" id="UP001329151"/>
    </source>
</evidence>
<keyword evidence="3 9" id="KW-0597">Phosphoprotein</keyword>
<dbReference type="CDD" id="cd00082">
    <property type="entry name" value="HisKA"/>
    <property type="match status" value="1"/>
</dbReference>
<evidence type="ECO:0000256" key="7">
    <source>
        <dbReference type="ARBA" id="ARBA00058004"/>
    </source>
</evidence>
<comment type="catalytic activity">
    <reaction evidence="1">
        <text>ATP + protein L-histidine = ADP + protein N-phospho-L-histidine.</text>
        <dbReference type="EC" id="2.7.13.3"/>
    </reaction>
</comment>
<dbReference type="SUPFAM" id="SSF52172">
    <property type="entry name" value="CheY-like"/>
    <property type="match status" value="1"/>
</dbReference>
<dbReference type="InterPro" id="IPR036890">
    <property type="entry name" value="HATPase_C_sf"/>
</dbReference>
<keyword evidence="13" id="KW-1185">Reference proteome</keyword>
<evidence type="ECO:0000256" key="3">
    <source>
        <dbReference type="ARBA" id="ARBA00022553"/>
    </source>
</evidence>
<dbReference type="SUPFAM" id="SSF55874">
    <property type="entry name" value="ATPase domain of HSP90 chaperone/DNA topoisomerase II/histidine kinase"/>
    <property type="match status" value="1"/>
</dbReference>
<dbReference type="InterPro" id="IPR011006">
    <property type="entry name" value="CheY-like_superfamily"/>
</dbReference>
<dbReference type="SMART" id="SM00388">
    <property type="entry name" value="HisKA"/>
    <property type="match status" value="1"/>
</dbReference>
<feature type="domain" description="Histidine kinase" evidence="10">
    <location>
        <begin position="80"/>
        <end position="301"/>
    </location>
</feature>
<evidence type="ECO:0000256" key="8">
    <source>
        <dbReference type="ARBA" id="ARBA00070152"/>
    </source>
</evidence>
<dbReference type="PANTHER" id="PTHR45339:SF1">
    <property type="entry name" value="HYBRID SIGNAL TRANSDUCTION HISTIDINE KINASE J"/>
    <property type="match status" value="1"/>
</dbReference>
<evidence type="ECO:0000256" key="4">
    <source>
        <dbReference type="ARBA" id="ARBA00022729"/>
    </source>
</evidence>
<dbReference type="Gene3D" id="3.40.50.2300">
    <property type="match status" value="1"/>
</dbReference>
<feature type="domain" description="Response regulatory" evidence="11">
    <location>
        <begin position="329"/>
        <end position="445"/>
    </location>
</feature>
<dbReference type="KEGG" id="lto:RGQ30_11560"/>
<dbReference type="Gene3D" id="3.30.565.10">
    <property type="entry name" value="Histidine kinase-like ATPase, C-terminal domain"/>
    <property type="match status" value="1"/>
</dbReference>
<organism evidence="12 13">
    <name type="scientific">Limnobacter thiooxidans</name>
    <dbReference type="NCBI Taxonomy" id="131080"/>
    <lineage>
        <taxon>Bacteria</taxon>
        <taxon>Pseudomonadati</taxon>
        <taxon>Pseudomonadota</taxon>
        <taxon>Betaproteobacteria</taxon>
        <taxon>Burkholderiales</taxon>
        <taxon>Burkholderiaceae</taxon>
        <taxon>Limnobacter</taxon>
    </lineage>
</organism>
<evidence type="ECO:0000259" key="10">
    <source>
        <dbReference type="PROSITE" id="PS50109"/>
    </source>
</evidence>
<dbReference type="FunFam" id="3.30.565.10:FF:000010">
    <property type="entry name" value="Sensor histidine kinase RcsC"/>
    <property type="match status" value="1"/>
</dbReference>
<dbReference type="GO" id="GO:0000155">
    <property type="term" value="F:phosphorelay sensor kinase activity"/>
    <property type="evidence" value="ECO:0007669"/>
    <property type="project" value="InterPro"/>
</dbReference>
<dbReference type="SUPFAM" id="SSF47384">
    <property type="entry name" value="Homodimeric domain of signal transducing histidine kinase"/>
    <property type="match status" value="1"/>
</dbReference>
<dbReference type="InterPro" id="IPR004358">
    <property type="entry name" value="Sig_transdc_His_kin-like_C"/>
</dbReference>
<dbReference type="AlphaFoldDB" id="A0AA86J6B3"/>
<dbReference type="SMART" id="SM00387">
    <property type="entry name" value="HATPase_c"/>
    <property type="match status" value="1"/>
</dbReference>
<dbReference type="Pfam" id="PF02518">
    <property type="entry name" value="HATPase_c"/>
    <property type="match status" value="1"/>
</dbReference>
<evidence type="ECO:0000256" key="9">
    <source>
        <dbReference type="PROSITE-ProRule" id="PRU00169"/>
    </source>
</evidence>
<dbReference type="CDD" id="cd16922">
    <property type="entry name" value="HATPase_EvgS-ArcB-TorS-like"/>
    <property type="match status" value="1"/>
</dbReference>
<dbReference type="InterPro" id="IPR003594">
    <property type="entry name" value="HATPase_dom"/>
</dbReference>
<evidence type="ECO:0000256" key="5">
    <source>
        <dbReference type="ARBA" id="ARBA00023012"/>
    </source>
</evidence>
<evidence type="ECO:0000313" key="12">
    <source>
        <dbReference type="EMBL" id="BET25655.1"/>
    </source>
</evidence>
<gene>
    <name evidence="12" type="ORF">RGQ30_11560</name>
</gene>
<dbReference type="RefSeq" id="WP_130556812.1">
    <property type="nucleotide sequence ID" value="NZ_AP028947.1"/>
</dbReference>
<sequence length="451" mass="50533">MTEPDEITRLKKRLARETLARQEAERLLEQKSLSLYESNTHLEALTDDLEALVKKRTDELTQALQRSEAGMLARQQFLAMMSHEIRTPLHGMLGLIDLLMLSPLNAEQAEHTRIIRSSGRSLLRILNDVLELSRIDSGAFDIEIEPLDLNSLLNNVMQLYRPLAHAKKLQLLWDSGPELPTALLGDESRIRQILSNLLSNAIKFTHQGTVTLVSRALAEEDGRWRIQFTVKDTGIGIEATALPNLFNDFTQASFNIHKEFGGTGLGLSISRKLVELMGGSLTARSETGYGSQFEVQLSLAESLQSRQDIGSHGAAFDPTRDMASLVGLRALVVDDNLVNRTLLASFLKRLEINADMACDGPEAIQAVTAHSPFHIVFMDLVMPCMDGLEATRHIRQLPIAQPYICGLSANAFKTDREKCLAEGMNNFLEKPLSFDRFCEFMRDERHRITRQ</sequence>
<proteinExistence type="predicted"/>
<dbReference type="Pfam" id="PF00512">
    <property type="entry name" value="HisKA"/>
    <property type="match status" value="1"/>
</dbReference>